<protein>
    <submittedName>
        <fullName evidence="6">DegT/DnrJ/EryC1/StrS family aminotransferase</fullName>
    </submittedName>
</protein>
<dbReference type="Gene3D" id="3.40.640.10">
    <property type="entry name" value="Type I PLP-dependent aspartate aminotransferase-like (Major domain)"/>
    <property type="match status" value="1"/>
</dbReference>
<keyword evidence="1 4" id="KW-0663">Pyridoxal phosphate</keyword>
<dbReference type="PANTHER" id="PTHR30244:SF36">
    <property type="entry name" value="3-OXO-GLUCOSE-6-PHOSPHATE:GLUTAMATE AMINOTRANSFERASE"/>
    <property type="match status" value="1"/>
</dbReference>
<proteinExistence type="inferred from homology"/>
<dbReference type="InterPro" id="IPR015424">
    <property type="entry name" value="PyrdxlP-dep_Trfase"/>
</dbReference>
<sequence>MAPQPEPTPVSVPFFDLRRQLAEIRPDVDRALADVLEDGAYTNGPAVAAFEERFAAFCGVPHCVAVNNGTSALQLALDAFGAGPGDEVVTVSMSFIATAWPILYAGATPVLVDVSPDRMTMDPAALERAITPRTRAIIVVHLYGQCADMDPILAAAAARGIPVIEDCAQAHGAEYKGRRAGSMGAVGCFSFYPSKNLGAYGEGGAVTTHDAALAERCRRVRNQGQQERYLHTEIGHNFRMNSFEGAILSVKLAHLERWTERRNALARAYDAALAGLPLTTPAPCPDGRHAYHLYVVRHERREALRAALRADGVETAVHYPRPIHLQPVFERYGYRPGSLPVTEAVARTCISLPLYPEMPDAHVERVAAALRAALADGGPR</sequence>
<keyword evidence="6" id="KW-0808">Transferase</keyword>
<reference evidence="6" key="1">
    <citation type="journal article" date="2020" name="mSystems">
        <title>Genome- and Community-Level Interaction Insights into Carbon Utilization and Element Cycling Functions of Hydrothermarchaeota in Hydrothermal Sediment.</title>
        <authorList>
            <person name="Zhou Z."/>
            <person name="Liu Y."/>
            <person name="Xu W."/>
            <person name="Pan J."/>
            <person name="Luo Z.H."/>
            <person name="Li M."/>
        </authorList>
    </citation>
    <scope>NUCLEOTIDE SEQUENCE [LARGE SCALE GENOMIC DNA]</scope>
    <source>
        <strain evidence="6">SpSt-381</strain>
    </source>
</reference>
<dbReference type="EMBL" id="DSQF01000018">
    <property type="protein sequence ID" value="HGZ43579.1"/>
    <property type="molecule type" value="Genomic_DNA"/>
</dbReference>
<dbReference type="SUPFAM" id="SSF53383">
    <property type="entry name" value="PLP-dependent transferases"/>
    <property type="match status" value="1"/>
</dbReference>
<evidence type="ECO:0000313" key="6">
    <source>
        <dbReference type="EMBL" id="HGZ43579.1"/>
    </source>
</evidence>
<dbReference type="GO" id="GO:0030170">
    <property type="term" value="F:pyridoxal phosphate binding"/>
    <property type="evidence" value="ECO:0007669"/>
    <property type="project" value="UniProtKB-ARBA"/>
</dbReference>
<dbReference type="GO" id="GO:0008483">
    <property type="term" value="F:transaminase activity"/>
    <property type="evidence" value="ECO:0007669"/>
    <property type="project" value="UniProtKB-KW"/>
</dbReference>
<dbReference type="GO" id="GO:0000271">
    <property type="term" value="P:polysaccharide biosynthetic process"/>
    <property type="evidence" value="ECO:0007669"/>
    <property type="project" value="TreeGrafter"/>
</dbReference>
<dbReference type="Gene3D" id="3.90.1150.10">
    <property type="entry name" value="Aspartate Aminotransferase, domain 1"/>
    <property type="match status" value="1"/>
</dbReference>
<dbReference type="FunFam" id="3.40.640.10:FF:000089">
    <property type="entry name" value="Aminotransferase, DegT/DnrJ/EryC1/StrS family"/>
    <property type="match status" value="1"/>
</dbReference>
<accession>A0A832I4R4</accession>
<dbReference type="InterPro" id="IPR000653">
    <property type="entry name" value="DegT/StrS_aminotransferase"/>
</dbReference>
<comment type="caution">
    <text evidence="6">The sequence shown here is derived from an EMBL/GenBank/DDBJ whole genome shotgun (WGS) entry which is preliminary data.</text>
</comment>
<evidence type="ECO:0000256" key="2">
    <source>
        <dbReference type="ARBA" id="ARBA00037999"/>
    </source>
</evidence>
<evidence type="ECO:0000256" key="1">
    <source>
        <dbReference type="ARBA" id="ARBA00022898"/>
    </source>
</evidence>
<evidence type="ECO:0000256" key="5">
    <source>
        <dbReference type="RuleBase" id="RU004508"/>
    </source>
</evidence>
<dbReference type="PANTHER" id="PTHR30244">
    <property type="entry name" value="TRANSAMINASE"/>
    <property type="match status" value="1"/>
</dbReference>
<organism evidence="6">
    <name type="scientific">Eiseniibacteriota bacterium</name>
    <dbReference type="NCBI Taxonomy" id="2212470"/>
    <lineage>
        <taxon>Bacteria</taxon>
        <taxon>Candidatus Eiseniibacteriota</taxon>
    </lineage>
</organism>
<dbReference type="InterPro" id="IPR015422">
    <property type="entry name" value="PyrdxlP-dep_Trfase_small"/>
</dbReference>
<comment type="similarity">
    <text evidence="2 5">Belongs to the DegT/DnrJ/EryC1 family.</text>
</comment>
<gene>
    <name evidence="6" type="ORF">ENR23_09170</name>
</gene>
<dbReference type="InterPro" id="IPR015421">
    <property type="entry name" value="PyrdxlP-dep_Trfase_major"/>
</dbReference>
<dbReference type="CDD" id="cd00616">
    <property type="entry name" value="AHBA_syn"/>
    <property type="match status" value="1"/>
</dbReference>
<feature type="modified residue" description="N6-(pyridoxal phosphate)lysine" evidence="4">
    <location>
        <position position="195"/>
    </location>
</feature>
<evidence type="ECO:0000256" key="3">
    <source>
        <dbReference type="PIRSR" id="PIRSR000390-1"/>
    </source>
</evidence>
<dbReference type="Pfam" id="PF01041">
    <property type="entry name" value="DegT_DnrJ_EryC1"/>
    <property type="match status" value="1"/>
</dbReference>
<evidence type="ECO:0000256" key="4">
    <source>
        <dbReference type="PIRSR" id="PIRSR000390-2"/>
    </source>
</evidence>
<feature type="active site" description="Proton acceptor" evidence="3">
    <location>
        <position position="195"/>
    </location>
</feature>
<keyword evidence="6" id="KW-0032">Aminotransferase</keyword>
<dbReference type="PIRSF" id="PIRSF000390">
    <property type="entry name" value="PLP_StrS"/>
    <property type="match status" value="1"/>
</dbReference>
<dbReference type="AlphaFoldDB" id="A0A832I4R4"/>
<name>A0A832I4R4_UNCEI</name>